<dbReference type="GO" id="GO:0004021">
    <property type="term" value="F:L-alanine:2-oxoglutarate aminotransferase activity"/>
    <property type="evidence" value="ECO:0007669"/>
    <property type="project" value="UniProtKB-EC"/>
</dbReference>
<dbReference type="InterPro" id="IPR015422">
    <property type="entry name" value="PyrdxlP-dep_Trfase_small"/>
</dbReference>
<evidence type="ECO:0000256" key="10">
    <source>
        <dbReference type="ARBA" id="ARBA00068824"/>
    </source>
</evidence>
<dbReference type="PANTHER" id="PTHR43488:SF2">
    <property type="entry name" value="GLUTAMATE-PYRUVATE AMINOTRANSFERASE ALAA"/>
    <property type="match status" value="1"/>
</dbReference>
<dbReference type="CDD" id="cd00609">
    <property type="entry name" value="AAT_like"/>
    <property type="match status" value="1"/>
</dbReference>
<evidence type="ECO:0000256" key="6">
    <source>
        <dbReference type="ARBA" id="ARBA00022898"/>
    </source>
</evidence>
<dbReference type="InterPro" id="IPR015424">
    <property type="entry name" value="PyrdxlP-dep_Trfase"/>
</dbReference>
<dbReference type="Proteomes" id="UP000236723">
    <property type="component" value="Unassembled WGS sequence"/>
</dbReference>
<keyword evidence="4" id="KW-0032">Aminotransferase</keyword>
<evidence type="ECO:0000256" key="7">
    <source>
        <dbReference type="ARBA" id="ARBA00026106"/>
    </source>
</evidence>
<evidence type="ECO:0000256" key="4">
    <source>
        <dbReference type="ARBA" id="ARBA00022576"/>
    </source>
</evidence>
<dbReference type="PANTHER" id="PTHR43488">
    <property type="entry name" value="GLUTAMATE-PYRUVATE AMINOTRANSFERASE ALAA"/>
    <property type="match status" value="1"/>
</dbReference>
<comment type="cofactor">
    <cofactor evidence="1">
        <name>pyridoxal 5'-phosphate</name>
        <dbReference type="ChEBI" id="CHEBI:597326"/>
    </cofactor>
</comment>
<protein>
    <recommendedName>
        <fullName evidence="10">Alanine aminotransferase</fullName>
        <ecNumber evidence="7">2.6.1.2</ecNumber>
    </recommendedName>
    <alternativeName>
        <fullName evidence="11">Alanine transaminase</fullName>
    </alternativeName>
    <alternativeName>
        <fullName evidence="8">Transaminase A</fullName>
    </alternativeName>
</protein>
<accession>A0A1H5Y0U1</accession>
<evidence type="ECO:0000256" key="5">
    <source>
        <dbReference type="ARBA" id="ARBA00022679"/>
    </source>
</evidence>
<dbReference type="Gene3D" id="3.90.1150.10">
    <property type="entry name" value="Aspartate Aminotransferase, domain 1"/>
    <property type="match status" value="1"/>
</dbReference>
<keyword evidence="6" id="KW-0663">Pyridoxal phosphate</keyword>
<evidence type="ECO:0000259" key="12">
    <source>
        <dbReference type="Pfam" id="PF00155"/>
    </source>
</evidence>
<comment type="subunit">
    <text evidence="3">Homodimer.</text>
</comment>
<reference evidence="14" key="1">
    <citation type="submission" date="2016-10" db="EMBL/GenBank/DDBJ databases">
        <authorList>
            <person name="Varghese N."/>
            <person name="Submissions S."/>
        </authorList>
    </citation>
    <scope>NUCLEOTIDE SEQUENCE [LARGE SCALE GENOMIC DNA]</scope>
    <source>
        <strain evidence="14">DSM 43163</strain>
    </source>
</reference>
<gene>
    <name evidence="13" type="ORF">SAMN04489712_103498</name>
</gene>
<dbReference type="EMBL" id="FNVO01000003">
    <property type="protein sequence ID" value="SEG17482.1"/>
    <property type="molecule type" value="Genomic_DNA"/>
</dbReference>
<dbReference type="EC" id="2.6.1.2" evidence="7"/>
<evidence type="ECO:0000313" key="14">
    <source>
        <dbReference type="Proteomes" id="UP000236723"/>
    </source>
</evidence>
<dbReference type="FunFam" id="3.40.640.10:FF:000019">
    <property type="entry name" value="Pyridoxal phosphate-dependent aminotransferase"/>
    <property type="match status" value="1"/>
</dbReference>
<evidence type="ECO:0000256" key="3">
    <source>
        <dbReference type="ARBA" id="ARBA00011738"/>
    </source>
</evidence>
<evidence type="ECO:0000256" key="11">
    <source>
        <dbReference type="ARBA" id="ARBA00077749"/>
    </source>
</evidence>
<dbReference type="InterPro" id="IPR015421">
    <property type="entry name" value="PyrdxlP-dep_Trfase_major"/>
</dbReference>
<comment type="similarity">
    <text evidence="2">Belongs to the class-I pyridoxal-phosphate-dependent aminotransferase family.</text>
</comment>
<dbReference type="Pfam" id="PF00155">
    <property type="entry name" value="Aminotran_1_2"/>
    <property type="match status" value="1"/>
</dbReference>
<dbReference type="Gene3D" id="3.40.640.10">
    <property type="entry name" value="Type I PLP-dependent aspartate aminotransferase-like (Major domain)"/>
    <property type="match status" value="1"/>
</dbReference>
<keyword evidence="5" id="KW-0808">Transferase</keyword>
<proteinExistence type="inferred from homology"/>
<dbReference type="AlphaFoldDB" id="A0A1H5Y0U1"/>
<evidence type="ECO:0000256" key="2">
    <source>
        <dbReference type="ARBA" id="ARBA00007441"/>
    </source>
</evidence>
<comment type="catalytic activity">
    <reaction evidence="9">
        <text>L-alanine + 2-oxoglutarate = pyruvate + L-glutamate</text>
        <dbReference type="Rhea" id="RHEA:19453"/>
        <dbReference type="ChEBI" id="CHEBI:15361"/>
        <dbReference type="ChEBI" id="CHEBI:16810"/>
        <dbReference type="ChEBI" id="CHEBI:29985"/>
        <dbReference type="ChEBI" id="CHEBI:57972"/>
        <dbReference type="EC" id="2.6.1.2"/>
    </reaction>
</comment>
<sequence length="413" mass="45663">MTSVVSLLPMQVTQSEKLANVCYDIRGPVLKRARQLEAEGHQILKLHIGNPAPFGFEAPQEILQDIIRNLPEAHGYSDSKGILPARRAVVQYYEERGIEGLDVEDVYLGNGVSELIVMTLQALLDNGDQVLIPAPDYPLWTAAVCLGGGTPVHYLCDEQADWAPDVADIESKITDRTKALVIINPNNPTGAVYPREVLVRLTELARRHGLIIFADEIYDQVLYDGAEHVSIATLAPDLLCLTFGGLSKNYRVAGFRSGWVALSGPKDHAESYIEGLDILANMRLCPNVPAQHAIQAALGGNQSISELVLPTGRLGEQRDRAWKLLNEIPGVSCVKPQGALYVFPRLDPGVYPIDDDMRFALELLEDQKLLVVQGTGFNWPRHDHFRVVTLQYAAELEEAITRIGTFLTRRYPS</sequence>
<evidence type="ECO:0000256" key="8">
    <source>
        <dbReference type="ARBA" id="ARBA00030923"/>
    </source>
</evidence>
<dbReference type="InterPro" id="IPR051926">
    <property type="entry name" value="Ala_Aminotransferase"/>
</dbReference>
<dbReference type="SUPFAM" id="SSF53383">
    <property type="entry name" value="PLP-dependent transferases"/>
    <property type="match status" value="1"/>
</dbReference>
<organism evidence="13 14">
    <name type="scientific">Thermomonospora echinospora</name>
    <dbReference type="NCBI Taxonomy" id="1992"/>
    <lineage>
        <taxon>Bacteria</taxon>
        <taxon>Bacillati</taxon>
        <taxon>Actinomycetota</taxon>
        <taxon>Actinomycetes</taxon>
        <taxon>Streptosporangiales</taxon>
        <taxon>Thermomonosporaceae</taxon>
        <taxon>Thermomonospora</taxon>
    </lineage>
</organism>
<name>A0A1H5Y0U1_9ACTN</name>
<evidence type="ECO:0000313" key="13">
    <source>
        <dbReference type="EMBL" id="SEG17482.1"/>
    </source>
</evidence>
<dbReference type="GO" id="GO:0030170">
    <property type="term" value="F:pyridoxal phosphate binding"/>
    <property type="evidence" value="ECO:0007669"/>
    <property type="project" value="InterPro"/>
</dbReference>
<evidence type="ECO:0000256" key="1">
    <source>
        <dbReference type="ARBA" id="ARBA00001933"/>
    </source>
</evidence>
<keyword evidence="14" id="KW-1185">Reference proteome</keyword>
<feature type="domain" description="Aminotransferase class I/classII large" evidence="12">
    <location>
        <begin position="43"/>
        <end position="403"/>
    </location>
</feature>
<dbReference type="InterPro" id="IPR004839">
    <property type="entry name" value="Aminotransferase_I/II_large"/>
</dbReference>
<evidence type="ECO:0000256" key="9">
    <source>
        <dbReference type="ARBA" id="ARBA00047412"/>
    </source>
</evidence>